<keyword evidence="1" id="KW-1133">Transmembrane helix</keyword>
<dbReference type="RefSeq" id="WP_002650248.1">
    <property type="nucleotide sequence ID" value="NZ_CH672376.1"/>
</dbReference>
<sequence>MATPGGDATGGIIPYKNVPALVGYYLGIVALIPLVGFPFGCASIILGIMGLVKRNRQPEVKGSVHAVIAILFGLFSVVLYGLMIGAIIFAAATAR</sequence>
<protein>
    <recommendedName>
        <fullName evidence="4">DUF4190 domain-containing protein</fullName>
    </recommendedName>
</protein>
<accession>A3ZRC2</accession>
<dbReference type="EMBL" id="AANZ01000007">
    <property type="protein sequence ID" value="EAQ80691.1"/>
    <property type="molecule type" value="Genomic_DNA"/>
</dbReference>
<name>A3ZRC2_9BACT</name>
<feature type="transmembrane region" description="Helical" evidence="1">
    <location>
        <begin position="24"/>
        <end position="52"/>
    </location>
</feature>
<dbReference type="Proteomes" id="UP000004358">
    <property type="component" value="Unassembled WGS sequence"/>
</dbReference>
<evidence type="ECO:0008006" key="4">
    <source>
        <dbReference type="Google" id="ProtNLM"/>
    </source>
</evidence>
<comment type="caution">
    <text evidence="2">The sequence shown here is derived from an EMBL/GenBank/DDBJ whole genome shotgun (WGS) entry which is preliminary data.</text>
</comment>
<feature type="transmembrane region" description="Helical" evidence="1">
    <location>
        <begin position="64"/>
        <end position="92"/>
    </location>
</feature>
<dbReference type="eggNOG" id="ENOG503324T">
    <property type="taxonomic scope" value="Bacteria"/>
</dbReference>
<reference evidence="2 3" key="1">
    <citation type="submission" date="2006-02" db="EMBL/GenBank/DDBJ databases">
        <authorList>
            <person name="Amann R."/>
            <person name="Ferriera S."/>
            <person name="Johnson J."/>
            <person name="Kravitz S."/>
            <person name="Halpern A."/>
            <person name="Remington K."/>
            <person name="Beeson K."/>
            <person name="Tran B."/>
            <person name="Rogers Y.-H."/>
            <person name="Friedman R."/>
            <person name="Venter J.C."/>
        </authorList>
    </citation>
    <scope>NUCLEOTIDE SEQUENCE [LARGE SCALE GENOMIC DNA]</scope>
    <source>
        <strain evidence="2 3">DSM 3645</strain>
    </source>
</reference>
<evidence type="ECO:0000313" key="2">
    <source>
        <dbReference type="EMBL" id="EAQ80691.1"/>
    </source>
</evidence>
<organism evidence="2 3">
    <name type="scientific">Blastopirellula marina DSM 3645</name>
    <dbReference type="NCBI Taxonomy" id="314230"/>
    <lineage>
        <taxon>Bacteria</taxon>
        <taxon>Pseudomonadati</taxon>
        <taxon>Planctomycetota</taxon>
        <taxon>Planctomycetia</taxon>
        <taxon>Pirellulales</taxon>
        <taxon>Pirellulaceae</taxon>
        <taxon>Blastopirellula</taxon>
    </lineage>
</organism>
<keyword evidence="1" id="KW-0812">Transmembrane</keyword>
<evidence type="ECO:0000256" key="1">
    <source>
        <dbReference type="SAM" id="Phobius"/>
    </source>
</evidence>
<dbReference type="HOGENOM" id="CLU_2367212_0_0_0"/>
<keyword evidence="1" id="KW-0472">Membrane</keyword>
<evidence type="ECO:0000313" key="3">
    <source>
        <dbReference type="Proteomes" id="UP000004358"/>
    </source>
</evidence>
<proteinExistence type="predicted"/>
<dbReference type="AlphaFoldDB" id="A3ZRC2"/>
<gene>
    <name evidence="2" type="ORF">DSM3645_11761</name>
</gene>
<dbReference type="OrthoDB" id="213462at2"/>